<sequence>MLLKGPLAFQRILRNTEFPEKLLPSAYPVDNIPDADLLAIRRQHREKQREEKLRQGKSAFLEMAQNAPGDLYDQLLRKKSLVDFSTIVPRPLDIYSQYVTHLLSGPGPIFTQKEPVGVGEMWWGETSFVLPNRLGMHGIFTDTGLLMLGDLSWDDGDLYQTAFHVYSSFYLGPDRMPSANQVRSSPGGVLLGRLFGLTGGAASFFLGGFAQGDQWSKCFLKLHQRAYAINPNNPADIIPAAPPAIAESRLFDISSSHDFAEGILPGGLAYPPVNIHLIKERILRIDLEIEIFIMLEGEAYIRFGGIGNADPAFHQWSQWTLQPF</sequence>
<gene>
    <name evidence="1" type="ORF">P0Y53_02540</name>
</gene>
<dbReference type="AlphaFoldDB" id="A0AAJ6BHK2"/>
<dbReference type="EMBL" id="CP119311">
    <property type="protein sequence ID" value="WEK36367.1"/>
    <property type="molecule type" value="Genomic_DNA"/>
</dbReference>
<dbReference type="Proteomes" id="UP001220610">
    <property type="component" value="Chromosome"/>
</dbReference>
<protein>
    <submittedName>
        <fullName evidence="1">Uncharacterized protein</fullName>
    </submittedName>
</protein>
<evidence type="ECO:0000313" key="1">
    <source>
        <dbReference type="EMBL" id="WEK36367.1"/>
    </source>
</evidence>
<proteinExistence type="predicted"/>
<organism evidence="1 2">
    <name type="scientific">Candidatus Pseudobacter hemicellulosilyticus</name>
    <dbReference type="NCBI Taxonomy" id="3121375"/>
    <lineage>
        <taxon>Bacteria</taxon>
        <taxon>Pseudomonadati</taxon>
        <taxon>Bacteroidota</taxon>
        <taxon>Chitinophagia</taxon>
        <taxon>Chitinophagales</taxon>
        <taxon>Chitinophagaceae</taxon>
        <taxon>Pseudobacter</taxon>
    </lineage>
</organism>
<accession>A0AAJ6BHK2</accession>
<name>A0AAJ6BHK2_9BACT</name>
<reference evidence="1" key="1">
    <citation type="submission" date="2023-03" db="EMBL/GenBank/DDBJ databases">
        <title>Andean soil-derived lignocellulolytic bacterial consortium as a source of novel taxa and putative plastic-active enzymes.</title>
        <authorList>
            <person name="Diaz-Garcia L."/>
            <person name="Chuvochina M."/>
            <person name="Feuerriegel G."/>
            <person name="Bunk B."/>
            <person name="Sproer C."/>
            <person name="Streit W.R."/>
            <person name="Rodriguez L.M."/>
            <person name="Overmann J."/>
            <person name="Jimenez D.J."/>
        </authorList>
    </citation>
    <scope>NUCLEOTIDE SEQUENCE</scope>
    <source>
        <strain evidence="1">MAG 7</strain>
    </source>
</reference>
<evidence type="ECO:0000313" key="2">
    <source>
        <dbReference type="Proteomes" id="UP001220610"/>
    </source>
</evidence>